<sequence>MSALTPIICPFEQHSLTDLVAFLNESLEKVEVVTRSSISVWRKRAEQEILHHDNNNVDSQWLHAIKRWLAHCTGKAFETFSRSELVNAFLEIHLSLRNEEVFFAKRKLAELQKLAELRSFSTHGFQSHQHNLLEDLETALEDMSLNDLGLEELDIQDDDIEDDTTVLPSIRQQEQLNSPPRKRQRIASSAARHSVHPIPLTARSKSSWNMYLKSNPDIWLEKCREWVRDLTLAYENRENLHLSDNDCQTHLDNVVATLREIRAVQAGIYKHKEWQEAVKSSGLAKAICSWSDPKGLVHWKADFVTLLIRKHKILETLLLVLGSWVPSASKDSWVDQDNALTFTSSSVNYVEDLGGHLFRAFKKYPHMIPREACPSSVFFLLNLKNFKEAASQWLGFAFSKEKLNTRFLNSELETQRAYNELMEKLHKFKEAEFNDIKDPALRTIFQRSVAFRNLIDKPKENFFKNRPSLNAPCRLCKDLDDEHKCIQKIAVKIQKTDNRWIGSGVSYSPRDKVDAVPIRNNKDGDFEERPVIHPIKDLGLRRIQCSDEILERCGSLTYYICDEKEPNKILDFWMFNAFPEAVLKTLIDHHEALQTIKGVDRGDQFESYSQGSMVPKGSRAPKGGAPGDSYTMYSGMDAVDEQSINALFDDAEDSMILVQAARVIHPPAYQKMELEIIDGDKLGISGATTYLCRNYTSPLHRDDDACPGLCAQYQLQAKKKGDEYAFIFADYGIYVVSRSNSLWSFDGSMTHGTLLPCNDPLEAADITMDHGGPNSPPVRISNGSHATKNNRNTNAARKYRAARVSQKNIQEYWGV</sequence>
<dbReference type="InParanoid" id="A0A409WBD4"/>
<reference evidence="2 3" key="1">
    <citation type="journal article" date="2018" name="Evol. Lett.">
        <title>Horizontal gene cluster transfer increased hallucinogenic mushroom diversity.</title>
        <authorList>
            <person name="Reynolds H.T."/>
            <person name="Vijayakumar V."/>
            <person name="Gluck-Thaler E."/>
            <person name="Korotkin H.B."/>
            <person name="Matheny P.B."/>
            <person name="Slot J.C."/>
        </authorList>
    </citation>
    <scope>NUCLEOTIDE SEQUENCE [LARGE SCALE GENOMIC DNA]</scope>
    <source>
        <strain evidence="2 3">SRW20</strain>
    </source>
</reference>
<dbReference type="OrthoDB" id="3053907at2759"/>
<name>A0A409WBD4_9AGAR</name>
<comment type="caution">
    <text evidence="2">The sequence shown here is derived from an EMBL/GenBank/DDBJ whole genome shotgun (WGS) entry which is preliminary data.</text>
</comment>
<dbReference type="EMBL" id="NHYE01005222">
    <property type="protein sequence ID" value="PPQ75845.1"/>
    <property type="molecule type" value="Genomic_DNA"/>
</dbReference>
<organism evidence="2 3">
    <name type="scientific">Gymnopilus dilepis</name>
    <dbReference type="NCBI Taxonomy" id="231916"/>
    <lineage>
        <taxon>Eukaryota</taxon>
        <taxon>Fungi</taxon>
        <taxon>Dikarya</taxon>
        <taxon>Basidiomycota</taxon>
        <taxon>Agaricomycotina</taxon>
        <taxon>Agaricomycetes</taxon>
        <taxon>Agaricomycetidae</taxon>
        <taxon>Agaricales</taxon>
        <taxon>Agaricineae</taxon>
        <taxon>Hymenogastraceae</taxon>
        <taxon>Gymnopilus</taxon>
    </lineage>
</organism>
<gene>
    <name evidence="2" type="ORF">CVT26_001221</name>
</gene>
<evidence type="ECO:0000256" key="1">
    <source>
        <dbReference type="SAM" id="MobiDB-lite"/>
    </source>
</evidence>
<proteinExistence type="predicted"/>
<evidence type="ECO:0000313" key="3">
    <source>
        <dbReference type="Proteomes" id="UP000284706"/>
    </source>
</evidence>
<protein>
    <submittedName>
        <fullName evidence="2">Uncharacterized protein</fullName>
    </submittedName>
</protein>
<dbReference type="AlphaFoldDB" id="A0A409WBD4"/>
<evidence type="ECO:0000313" key="2">
    <source>
        <dbReference type="EMBL" id="PPQ75845.1"/>
    </source>
</evidence>
<keyword evidence="3" id="KW-1185">Reference proteome</keyword>
<feature type="region of interest" description="Disordered" evidence="1">
    <location>
        <begin position="170"/>
        <end position="190"/>
    </location>
</feature>
<dbReference type="Proteomes" id="UP000284706">
    <property type="component" value="Unassembled WGS sequence"/>
</dbReference>
<accession>A0A409WBD4</accession>